<organism evidence="3 4">
    <name type="scientific">Agrococcus terreus</name>
    <dbReference type="NCBI Taxonomy" id="574649"/>
    <lineage>
        <taxon>Bacteria</taxon>
        <taxon>Bacillati</taxon>
        <taxon>Actinomycetota</taxon>
        <taxon>Actinomycetes</taxon>
        <taxon>Micrococcales</taxon>
        <taxon>Microbacteriaceae</taxon>
        <taxon>Agrococcus</taxon>
    </lineage>
</organism>
<proteinExistence type="predicted"/>
<protein>
    <recommendedName>
        <fullName evidence="2">Peptidase S11 D-alanyl-D-alanine carboxypeptidase A N-terminal domain-containing protein</fullName>
    </recommendedName>
</protein>
<gene>
    <name evidence="3" type="ORF">GCM10010968_15560</name>
</gene>
<name>A0ABQ2KKQ0_9MICO</name>
<dbReference type="Pfam" id="PF00768">
    <property type="entry name" value="Peptidase_S11"/>
    <property type="match status" value="1"/>
</dbReference>
<keyword evidence="1" id="KW-0472">Membrane</keyword>
<dbReference type="Gene3D" id="3.40.710.10">
    <property type="entry name" value="DD-peptidase/beta-lactamase superfamily"/>
    <property type="match status" value="1"/>
</dbReference>
<keyword evidence="4" id="KW-1185">Reference proteome</keyword>
<feature type="domain" description="Peptidase S11 D-alanyl-D-alanine carboxypeptidase A N-terminal" evidence="2">
    <location>
        <begin position="91"/>
        <end position="296"/>
    </location>
</feature>
<feature type="transmembrane region" description="Helical" evidence="1">
    <location>
        <begin position="18"/>
        <end position="41"/>
    </location>
</feature>
<dbReference type="Proteomes" id="UP000626982">
    <property type="component" value="Unassembled WGS sequence"/>
</dbReference>
<evidence type="ECO:0000313" key="4">
    <source>
        <dbReference type="Proteomes" id="UP000626982"/>
    </source>
</evidence>
<dbReference type="InterPro" id="IPR012338">
    <property type="entry name" value="Beta-lactam/transpept-like"/>
</dbReference>
<dbReference type="InterPro" id="IPR001967">
    <property type="entry name" value="Peptidase_S11_N"/>
</dbReference>
<dbReference type="SUPFAM" id="SSF56601">
    <property type="entry name" value="beta-lactamase/transpeptidase-like"/>
    <property type="match status" value="1"/>
</dbReference>
<evidence type="ECO:0000313" key="3">
    <source>
        <dbReference type="EMBL" id="GGN84094.1"/>
    </source>
</evidence>
<sequence>MTVTAATQRSRRTPWGVVLLRSLVVLGLAVAVVLATAVAFAPAPAVEATAVPIAAEPEAEAASVEWPDSRSAGYGVVGVDGSARTAGSTDAHPMASVTKLVTVLVVLDRHPIASDSRGADIVLDSADVDALGAAIADNAPIAPVYDGMVVSQRDLVEWALVDSAANAAWSLARWGFGSIDGFLTAADDFAARHGLTQTDLADPSGLDAASVSSAADLVQIGLMAVDDPVILGTLQLESVRIPGIGIAPNTNRILGEGDVDGGKTGTLRVWGRNLFATAVRTVDGEQRRVVAIVMGTITADGIDAQMLALVESLWDDFGERVSLPEGTVVAEYRAPWGDTVEATTTADIAVDSFGDIVPSASAEVRSVEVDAPRGEVGEAWAVVGEERIAVPVRTGGMLPGPDVQWRLANAVEVLGWYGLW</sequence>
<comment type="caution">
    <text evidence="3">The sequence shown here is derived from an EMBL/GenBank/DDBJ whole genome shotgun (WGS) entry which is preliminary data.</text>
</comment>
<keyword evidence="1" id="KW-1133">Transmembrane helix</keyword>
<evidence type="ECO:0000256" key="1">
    <source>
        <dbReference type="SAM" id="Phobius"/>
    </source>
</evidence>
<dbReference type="RefSeq" id="WP_188717609.1">
    <property type="nucleotide sequence ID" value="NZ_BAABBD010000002.1"/>
</dbReference>
<dbReference type="EMBL" id="BMLM01000001">
    <property type="protein sequence ID" value="GGN84094.1"/>
    <property type="molecule type" value="Genomic_DNA"/>
</dbReference>
<reference evidence="4" key="1">
    <citation type="journal article" date="2019" name="Int. J. Syst. Evol. Microbiol.">
        <title>The Global Catalogue of Microorganisms (GCM) 10K type strain sequencing project: providing services to taxonomists for standard genome sequencing and annotation.</title>
        <authorList>
            <consortium name="The Broad Institute Genomics Platform"/>
            <consortium name="The Broad Institute Genome Sequencing Center for Infectious Disease"/>
            <person name="Wu L."/>
            <person name="Ma J."/>
        </authorList>
    </citation>
    <scope>NUCLEOTIDE SEQUENCE [LARGE SCALE GENOMIC DNA]</scope>
    <source>
        <strain evidence="4">CGMCC 1.6960</strain>
    </source>
</reference>
<accession>A0ABQ2KKQ0</accession>
<keyword evidence="1" id="KW-0812">Transmembrane</keyword>
<evidence type="ECO:0000259" key="2">
    <source>
        <dbReference type="Pfam" id="PF00768"/>
    </source>
</evidence>